<reference evidence="1" key="3">
    <citation type="submission" date="2020-02" db="EMBL/GenBank/DDBJ databases">
        <authorList>
            <person name="Sarangi A.N."/>
            <person name="Ghosh S."/>
            <person name="Mukherjee M."/>
            <person name="Tripathy S."/>
        </authorList>
    </citation>
    <scope>NUCLEOTIDE SEQUENCE</scope>
    <source>
        <strain evidence="1">BDU141951</strain>
    </source>
</reference>
<accession>A0A0C1V8K3</accession>
<comment type="caution">
    <text evidence="1">The sequence shown here is derived from an EMBL/GenBank/DDBJ whole genome shotgun (WGS) entry which is preliminary data.</text>
</comment>
<dbReference type="NCBIfam" id="NF045624">
    <property type="entry name" value="filament_FraC"/>
    <property type="match status" value="1"/>
</dbReference>
<organism evidence="1">
    <name type="scientific">Lyngbya confervoides BDU141951</name>
    <dbReference type="NCBI Taxonomy" id="1574623"/>
    <lineage>
        <taxon>Bacteria</taxon>
        <taxon>Bacillati</taxon>
        <taxon>Cyanobacteriota</taxon>
        <taxon>Cyanophyceae</taxon>
        <taxon>Oscillatoriophycideae</taxon>
        <taxon>Oscillatoriales</taxon>
        <taxon>Microcoleaceae</taxon>
        <taxon>Lyngbya</taxon>
    </lineage>
</organism>
<proteinExistence type="predicted"/>
<reference evidence="1" key="2">
    <citation type="journal article" date="2015" name="Genome Announc.">
        <title>Draft Genome Sequence of Filamentous Marine Cyanobacterium Lyngbya confervoides Strain BDU141951.</title>
        <authorList>
            <person name="Chandrababunaidu M.M."/>
            <person name="Sen D."/>
            <person name="Tripathy S."/>
        </authorList>
    </citation>
    <scope>NUCLEOTIDE SEQUENCE</scope>
    <source>
        <strain evidence="1">BDU141951</strain>
    </source>
</reference>
<dbReference type="EMBL" id="JTHE02000003">
    <property type="protein sequence ID" value="NEV68820.1"/>
    <property type="molecule type" value="Genomic_DNA"/>
</dbReference>
<evidence type="ECO:0000313" key="1">
    <source>
        <dbReference type="EMBL" id="NEV68820.1"/>
    </source>
</evidence>
<gene>
    <name evidence="1" type="ORF">QQ91_017100</name>
</gene>
<dbReference type="AlphaFoldDB" id="A0A0C1V8K3"/>
<name>A0A0C1V8K3_9CYAN</name>
<protein>
    <recommendedName>
        <fullName evidence="2">Filament integrity protein fraC</fullName>
    </recommendedName>
</protein>
<reference evidence="1" key="1">
    <citation type="submission" date="2014-11" db="EMBL/GenBank/DDBJ databases">
        <authorList>
            <person name="Malar M.C."/>
            <person name="Sen D."/>
            <person name="Tripathy S."/>
        </authorList>
    </citation>
    <scope>NUCLEOTIDE SEQUENCE</scope>
    <source>
        <strain evidence="1">BDU141951</strain>
    </source>
</reference>
<evidence type="ECO:0008006" key="2">
    <source>
        <dbReference type="Google" id="ProtNLM"/>
    </source>
</evidence>
<dbReference type="Pfam" id="PF24301">
    <property type="entry name" value="FraC"/>
    <property type="match status" value="1"/>
</dbReference>
<sequence>MPFSLLDNAAVLPLRAIVFQCLLLLVAIALEAQVLRKQLQLGYQPSIRYAASLNLLTVVLGWMAFFSMESILPTDLRRQLISYVLFGNFYVNGLASNLGILIVVAGLVTFFVTFWLKVIGLEGLTWALGNPIAPRNTEENKNRYRYRRSPQQKTNSPHILAVLQANALSFTAILLLLVLRYGVTQRL</sequence>
<dbReference type="InterPro" id="IPR054663">
    <property type="entry name" value="FraC"/>
</dbReference>